<dbReference type="PRINTS" id="PR00763">
    <property type="entry name" value="COAGULIN"/>
</dbReference>
<evidence type="ECO:0000313" key="2">
    <source>
        <dbReference type="Proteomes" id="UP000694941"/>
    </source>
</evidence>
<protein>
    <submittedName>
        <fullName evidence="3">Coagulogen-like</fullName>
    </submittedName>
</protein>
<dbReference type="RefSeq" id="XP_022252435.1">
    <property type="nucleotide sequence ID" value="XM_022396727.1"/>
</dbReference>
<reference evidence="3" key="1">
    <citation type="submission" date="2025-08" db="UniProtKB">
        <authorList>
            <consortium name="RefSeq"/>
        </authorList>
    </citation>
    <scope>IDENTIFICATION</scope>
    <source>
        <tissue evidence="3">Muscle</tissue>
    </source>
</reference>
<keyword evidence="2" id="KW-1185">Reference proteome</keyword>
<dbReference type="InterPro" id="IPR029034">
    <property type="entry name" value="Cystine-knot_cytokine"/>
</dbReference>
<dbReference type="GeneID" id="106468387"/>
<sequence length="194" mass="21826">MKIWFIFILILGTVGYTVAGDINQPLCLCEEPEGILGRKNVVTPEVQEKIEEEVKNALEAEKDEGISGRGLPLFIRLSRECGTQNCRNDPSVDRCYNSLPIPGYPRQCSVFNEKCEPNFGYNTNGDLRIIVQAPKAGFRQCLWQHKCRITNGLCGTSGRCRQSRSAIRLLTYNLESGTFHCEQFQRCCGCPCSH</sequence>
<dbReference type="Gene3D" id="2.10.90.10">
    <property type="entry name" value="Cystine-knot cytokines"/>
    <property type="match status" value="1"/>
</dbReference>
<feature type="signal peptide" evidence="1">
    <location>
        <begin position="1"/>
        <end position="19"/>
    </location>
</feature>
<dbReference type="SUPFAM" id="SSF57501">
    <property type="entry name" value="Cystine-knot cytokines"/>
    <property type="match status" value="1"/>
</dbReference>
<keyword evidence="1" id="KW-0732">Signal</keyword>
<dbReference type="Pfam" id="PF02035">
    <property type="entry name" value="Coagulin"/>
    <property type="match status" value="1"/>
</dbReference>
<evidence type="ECO:0000313" key="3">
    <source>
        <dbReference type="RefSeq" id="XP_022252435.1"/>
    </source>
</evidence>
<organism evidence="2 3">
    <name type="scientific">Limulus polyphemus</name>
    <name type="common">Atlantic horseshoe crab</name>
    <dbReference type="NCBI Taxonomy" id="6850"/>
    <lineage>
        <taxon>Eukaryota</taxon>
        <taxon>Metazoa</taxon>
        <taxon>Ecdysozoa</taxon>
        <taxon>Arthropoda</taxon>
        <taxon>Chelicerata</taxon>
        <taxon>Merostomata</taxon>
        <taxon>Xiphosura</taxon>
        <taxon>Limulidae</taxon>
        <taxon>Limulus</taxon>
    </lineage>
</organism>
<gene>
    <name evidence="3" type="primary">LOC106468387</name>
</gene>
<evidence type="ECO:0000256" key="1">
    <source>
        <dbReference type="SAM" id="SignalP"/>
    </source>
</evidence>
<proteinExistence type="predicted"/>
<name>A0ABM1T979_LIMPO</name>
<dbReference type="InterPro" id="IPR000275">
    <property type="entry name" value="Coagulin"/>
</dbReference>
<dbReference type="Proteomes" id="UP000694941">
    <property type="component" value="Unplaced"/>
</dbReference>
<feature type="chain" id="PRO_5045664359" evidence="1">
    <location>
        <begin position="20"/>
        <end position="194"/>
    </location>
</feature>
<accession>A0ABM1T979</accession>